<organism evidence="1 2">
    <name type="scientific">Rhabditophanes sp. KR3021</name>
    <dbReference type="NCBI Taxonomy" id="114890"/>
    <lineage>
        <taxon>Eukaryota</taxon>
        <taxon>Metazoa</taxon>
        <taxon>Ecdysozoa</taxon>
        <taxon>Nematoda</taxon>
        <taxon>Chromadorea</taxon>
        <taxon>Rhabditida</taxon>
        <taxon>Tylenchina</taxon>
        <taxon>Panagrolaimomorpha</taxon>
        <taxon>Strongyloidoidea</taxon>
        <taxon>Alloionematidae</taxon>
        <taxon>Rhabditophanes</taxon>
    </lineage>
</organism>
<proteinExistence type="predicted"/>
<name>A0AC35TNA2_9BILA</name>
<protein>
    <submittedName>
        <fullName evidence="2">7TM_GPCR_Srx domain-containing protein</fullName>
    </submittedName>
</protein>
<evidence type="ECO:0000313" key="2">
    <source>
        <dbReference type="WBParaSite" id="RSKR_0000261150.1"/>
    </source>
</evidence>
<evidence type="ECO:0000313" key="1">
    <source>
        <dbReference type="Proteomes" id="UP000095286"/>
    </source>
</evidence>
<dbReference type="Proteomes" id="UP000095286">
    <property type="component" value="Unplaced"/>
</dbReference>
<sequence length="573" mass="64059">MLVGLFSITGTDYFTNPSIVLVVCNACFALWVSTCCAINILALQRCTVMLSPKYGDYIFGNKMTRLWLLLAISAGFYVFLFGPAFVWNLTLNTFTLNPYIGYSYLSNHKYENICQNIVNIGAVLLLVLTYAIFFILYLIQRKTRVETNNISDPLAVNLFIQTAGMCCITGVTAVSFVLENYILIPSYGIVIAHVFFVSAHGFNGVLYAIFSNVLKGTIRNWADKVIQTTSKAVIDTTRVRNLVDVGMSLMEHPIPNLTSAPEGILYFSIGVVGIILYIPFFIAMLDKNNFKHPCYRIMTHLAAFDIVNLFLLGIGGGIFSIYGFSYWTYPKSSIIMCEAGYFFWCVVNGDLIVLAIQRCVQMLSPDLTEELFSGNKTFIWLMIPLIITTAMTIVNSVFIYSPVLNVCVLDPFMGYPNTSSVKYESIYQIMENFGNTFILITTYVIFFIILILKKKQNKVPTGTKKSVVNTNSNKSQNLLLFLQTAAICFVAFASNVLFITESYVQLPMIALTVTSTATLLVHAIPPIIFMVANKTLKNTIKGYFKNQVQNKSLLGNKSISQRVTVNHTPRAVI</sequence>
<accession>A0AC35TNA2</accession>
<reference evidence="2" key="1">
    <citation type="submission" date="2016-11" db="UniProtKB">
        <authorList>
            <consortium name="WormBaseParasite"/>
        </authorList>
    </citation>
    <scope>IDENTIFICATION</scope>
    <source>
        <strain evidence="2">KR3021</strain>
    </source>
</reference>
<dbReference type="WBParaSite" id="RSKR_0000261150.1">
    <property type="protein sequence ID" value="RSKR_0000261150.1"/>
    <property type="gene ID" value="RSKR_0000261150"/>
</dbReference>